<feature type="region of interest" description="Disordered" evidence="1">
    <location>
        <begin position="1"/>
        <end position="22"/>
    </location>
</feature>
<dbReference type="STRING" id="145388.A0A0D2K7Y1"/>
<dbReference type="OrthoDB" id="248320at2759"/>
<dbReference type="KEGG" id="mng:MNEG_15720"/>
<dbReference type="InterPro" id="IPR044694">
    <property type="entry name" value="NUP214"/>
</dbReference>
<evidence type="ECO:0000313" key="2">
    <source>
        <dbReference type="EMBL" id="KIY92243.1"/>
    </source>
</evidence>
<dbReference type="PANTHER" id="PTHR34418">
    <property type="entry name" value="NUCLEAR PORE COMPLEX PROTEIN NUP214 ISOFORM X1"/>
    <property type="match status" value="1"/>
</dbReference>
<proteinExistence type="predicted"/>
<keyword evidence="3" id="KW-1185">Reference proteome</keyword>
<dbReference type="GeneID" id="25733410"/>
<reference evidence="2 3" key="1">
    <citation type="journal article" date="2013" name="BMC Genomics">
        <title>Reconstruction of the lipid metabolism for the microalga Monoraphidium neglectum from its genome sequence reveals characteristics suitable for biofuel production.</title>
        <authorList>
            <person name="Bogen C."/>
            <person name="Al-Dilaimi A."/>
            <person name="Albersmeier A."/>
            <person name="Wichmann J."/>
            <person name="Grundmann M."/>
            <person name="Rupp O."/>
            <person name="Lauersen K.J."/>
            <person name="Blifernez-Klassen O."/>
            <person name="Kalinowski J."/>
            <person name="Goesmann A."/>
            <person name="Mussgnug J.H."/>
            <person name="Kruse O."/>
        </authorList>
    </citation>
    <scope>NUCLEOTIDE SEQUENCE [LARGE SCALE GENOMIC DNA]</scope>
    <source>
        <strain evidence="2 3">SAG 48.87</strain>
    </source>
</reference>
<gene>
    <name evidence="2" type="ORF">MNEG_15720</name>
</gene>
<protein>
    <submittedName>
        <fullName evidence="2">Uncharacterized protein</fullName>
    </submittedName>
</protein>
<feature type="compositionally biased region" description="Acidic residues" evidence="1">
    <location>
        <begin position="1"/>
        <end position="14"/>
    </location>
</feature>
<dbReference type="EMBL" id="KK105814">
    <property type="protein sequence ID" value="KIY92243.1"/>
    <property type="molecule type" value="Genomic_DNA"/>
</dbReference>
<dbReference type="Proteomes" id="UP000054498">
    <property type="component" value="Unassembled WGS sequence"/>
</dbReference>
<organism evidence="2 3">
    <name type="scientific">Monoraphidium neglectum</name>
    <dbReference type="NCBI Taxonomy" id="145388"/>
    <lineage>
        <taxon>Eukaryota</taxon>
        <taxon>Viridiplantae</taxon>
        <taxon>Chlorophyta</taxon>
        <taxon>core chlorophytes</taxon>
        <taxon>Chlorophyceae</taxon>
        <taxon>CS clade</taxon>
        <taxon>Sphaeropleales</taxon>
        <taxon>Selenastraceae</taxon>
        <taxon>Monoraphidium</taxon>
    </lineage>
</organism>
<dbReference type="GO" id="GO:0017056">
    <property type="term" value="F:structural constituent of nuclear pore"/>
    <property type="evidence" value="ECO:0007669"/>
    <property type="project" value="InterPro"/>
</dbReference>
<dbReference type="AlphaFoldDB" id="A0A0D2K7Y1"/>
<evidence type="ECO:0000256" key="1">
    <source>
        <dbReference type="SAM" id="MobiDB-lite"/>
    </source>
</evidence>
<name>A0A0D2K7Y1_9CHLO</name>
<dbReference type="GO" id="GO:0006405">
    <property type="term" value="P:RNA export from nucleus"/>
    <property type="evidence" value="ECO:0007669"/>
    <property type="project" value="InterPro"/>
</dbReference>
<accession>A0A0D2K7Y1</accession>
<dbReference type="PANTHER" id="PTHR34418:SF3">
    <property type="entry name" value="NUCLEAR PORE COMPLEX PROTEIN NUP214"/>
    <property type="match status" value="1"/>
</dbReference>
<sequence>MLAVEADEDADEDGGGGGGQREEEDVFILGVTWEGWDGTAGGAPEGVAVADLGLYVMGHEEEFVGCGHGGWPYLKAAFVREWQLGVYAHRKGTDEYVMLAGLGEGSFQGEGGRAADLAQTDMAFKAAVPLLPGDEANFVTGLAIDYSNTDTLEHPRDPEKNLPDVPGSCVLLLATIDGALRLYRLANFQKRDGLARAPEPLPVGAAPWVAQAVAAAKRGAAEEQEVCICVF</sequence>
<dbReference type="RefSeq" id="XP_013891263.1">
    <property type="nucleotide sequence ID" value="XM_014035809.1"/>
</dbReference>
<evidence type="ECO:0000313" key="3">
    <source>
        <dbReference type="Proteomes" id="UP000054498"/>
    </source>
</evidence>